<evidence type="ECO:0000313" key="3">
    <source>
        <dbReference type="Proteomes" id="UP000318453"/>
    </source>
</evidence>
<evidence type="ECO:0000313" key="2">
    <source>
        <dbReference type="EMBL" id="QDZ41618.1"/>
    </source>
</evidence>
<keyword evidence="2" id="KW-0614">Plasmid</keyword>
<keyword evidence="3" id="KW-1185">Reference proteome</keyword>
<reference evidence="2" key="1">
    <citation type="submission" date="2019-08" db="EMBL/GenBank/DDBJ databases">
        <title>Carotenoids and Carotenoid Binding Proteins in the Halophilic Cyanobacterium Euhalothece sp. ZM00.</title>
        <authorList>
            <person name="Cho S.M."/>
            <person name="Song J.Y."/>
            <person name="Park Y.-I."/>
        </authorList>
    </citation>
    <scope>NUCLEOTIDE SEQUENCE [LARGE SCALE GENOMIC DNA]</scope>
    <source>
        <strain evidence="2">Z-M001</strain>
        <plasmid evidence="2">pEu1</plasmid>
    </source>
</reference>
<feature type="compositionally biased region" description="Polar residues" evidence="1">
    <location>
        <begin position="89"/>
        <end position="104"/>
    </location>
</feature>
<protein>
    <submittedName>
        <fullName evidence="2">Uncharacterized protein</fullName>
    </submittedName>
</protein>
<dbReference type="EMBL" id="CP042327">
    <property type="protein sequence ID" value="QDZ41618.1"/>
    <property type="molecule type" value="Genomic_DNA"/>
</dbReference>
<geneLocation type="plasmid" evidence="3">
    <name>peu1</name>
</geneLocation>
<organism evidence="2 3">
    <name type="scientific">Euhalothece natronophila Z-M001</name>
    <dbReference type="NCBI Taxonomy" id="522448"/>
    <lineage>
        <taxon>Bacteria</taxon>
        <taxon>Bacillati</taxon>
        <taxon>Cyanobacteriota</taxon>
        <taxon>Cyanophyceae</taxon>
        <taxon>Oscillatoriophycideae</taxon>
        <taxon>Chroococcales</taxon>
        <taxon>Halothecacae</taxon>
        <taxon>Halothece cluster</taxon>
        <taxon>Euhalothece</taxon>
    </lineage>
</organism>
<feature type="region of interest" description="Disordered" evidence="1">
    <location>
        <begin position="79"/>
        <end position="105"/>
    </location>
</feature>
<name>A0A5B8NRG4_9CHRO</name>
<evidence type="ECO:0000256" key="1">
    <source>
        <dbReference type="SAM" id="MobiDB-lite"/>
    </source>
</evidence>
<proteinExistence type="predicted"/>
<dbReference type="AlphaFoldDB" id="A0A5B8NRG4"/>
<sequence length="204" mass="23137">MESEIDRYPVKSLMERYRITRSVLYNRFKGLGIVPTKFGRQSYVTGEELALLDQLHDYIQAGGYITGFIQEYQFNEESEALPSEGNVERNGNNSTGTLSHNGKQLANKEAVIESPEVLEKIIETTVSSTVKAIRASNQDTLEDLETLQRIADQGWLIPTKRLAQIIDRAPSTLARKSEVNYCGFRLIRAQQEGNQSLWRVKNPK</sequence>
<dbReference type="Proteomes" id="UP000318453">
    <property type="component" value="Plasmid pEu1"/>
</dbReference>
<dbReference type="KEGG" id="enn:FRE64_16735"/>
<dbReference type="RefSeq" id="WP_146297530.1">
    <property type="nucleotide sequence ID" value="NZ_CP042327.1"/>
</dbReference>
<dbReference type="OrthoDB" id="561104at2"/>
<gene>
    <name evidence="2" type="ORF">FRE64_16735</name>
</gene>
<accession>A0A5B8NRG4</accession>